<sequence length="927" mass="105088">MTNLSEGEIAKRLRAKQRDSSVIFRRNRALGYVSNHIPAVVRYIQRRKDNLITTCIGRSFQVYTASHFRLLHVSGQHPDEITAMATDRWHIYTACNKCIYAWRAGKHVRHIYRGHSKNVHLLLSFNRHLIAVDEANIVKVWNVKEEDVYLEIPFKPEEFLVTAIAHPPTYVNKIVLGSKQGRLQIWNIKDNHLVYTFNGHESRVTSIEPAPAIDVVAVGHQDGTTIVMNLKYDEILMEFKQDWGAVSKITFRTDGPPIMATASTNGYVAFWNLEEKKIASQLQAHEDSITTTICLPNEPLILTTSPDNSMKLWIFDMTDGGARLLRIREGHTAPPLCIRYHGVRGNTILSSGEDSSLRSFSTISETLNRNMGKASYNRKSSKKKNRFEEDNHRMPPIIEFTTELTREKEWDNIAAIHSGSIQTTTWSFHKNRMGDHRLIPEHFTNKNRKDFKTETTCVTLTHCGNFVLLGYSNGEVQRFNIQSGIHRASYGKPAHAAAIRGIACDNLSQMVVTGCSAGLLKYWHFKEKLDKPFVVSKLSEGIVLMRCHRESAMIAVALENFVLLVIDMDTKVVIRKFEGHSAKINDVTFSPDSRWLISASMDTTIKVWDIPSSYMIDHFRVERPCVSLTMSPTGNFLATAHVNNLGIYLWANKMLFNQLSLRSINPCSTAPYVGLPTNVADEINLEESIQELSMDVNEEEDTDDEETLGEEVNFTYETPEQLSKELITMSGIAISRWQNLLDLEIIKKRNKPKAPPKVPKQAPFFLPTVAGLDMKFDVTQEKANNELESKIFKSSTLNNLTTFGNLLEETAANGEFERSVSYLKQMGPSMVDFEVKSLHPIGGGTVKAMLQFLKTLQYMFETNNNFELAQSYLSAFLRSHGTNLIDFPPVINALEELTKVQEASWEKVEEHLMYGMGVVAALRNFVQ</sequence>
<dbReference type="Pfam" id="PF25171">
    <property type="entry name" value="Beta-prop_WDR36-Utp21_1st"/>
    <property type="match status" value="1"/>
</dbReference>
<dbReference type="FunFam" id="2.130.10.10:FF:000109">
    <property type="entry name" value="WD repeat domain 36"/>
    <property type="match status" value="1"/>
</dbReference>
<dbReference type="SUPFAM" id="SSF50998">
    <property type="entry name" value="Quinoprotein alcohol dehydrogenase-like"/>
    <property type="match status" value="1"/>
</dbReference>
<dbReference type="PROSITE" id="PS50294">
    <property type="entry name" value="WD_REPEATS_REGION"/>
    <property type="match status" value="2"/>
</dbReference>
<keyword evidence="1 3" id="KW-0853">WD repeat</keyword>
<reference evidence="6" key="1">
    <citation type="submission" date="2020-05" db="UniProtKB">
        <authorList>
            <consortium name="EnsemblMetazoa"/>
        </authorList>
    </citation>
    <scope>IDENTIFICATION</scope>
    <source>
        <strain evidence="6">USDA</strain>
    </source>
</reference>
<dbReference type="SUPFAM" id="SSF50978">
    <property type="entry name" value="WD40 repeat-like"/>
    <property type="match status" value="1"/>
</dbReference>
<proteinExistence type="predicted"/>
<dbReference type="OrthoDB" id="10250769at2759"/>
<dbReference type="PROSITE" id="PS50082">
    <property type="entry name" value="WD_REPEATS_2"/>
    <property type="match status" value="2"/>
</dbReference>
<dbReference type="PANTHER" id="PTHR22840:SF12">
    <property type="entry name" value="WD REPEAT-CONTAINING PROTEIN 36"/>
    <property type="match status" value="1"/>
</dbReference>
<accession>A0A1I8NQ29</accession>
<dbReference type="GO" id="GO:0006364">
    <property type="term" value="P:rRNA processing"/>
    <property type="evidence" value="ECO:0007669"/>
    <property type="project" value="InterPro"/>
</dbReference>
<dbReference type="GO" id="GO:0034388">
    <property type="term" value="C:Pwp2p-containing subcomplex of 90S preribosome"/>
    <property type="evidence" value="ECO:0007669"/>
    <property type="project" value="TreeGrafter"/>
</dbReference>
<dbReference type="InterPro" id="IPR007319">
    <property type="entry name" value="WDR36/Utp21_C"/>
</dbReference>
<dbReference type="PROSITE" id="PS00678">
    <property type="entry name" value="WD_REPEATS_1"/>
    <property type="match status" value="1"/>
</dbReference>
<evidence type="ECO:0000259" key="4">
    <source>
        <dbReference type="Pfam" id="PF04192"/>
    </source>
</evidence>
<feature type="repeat" description="WD" evidence="3">
    <location>
        <begin position="577"/>
        <end position="618"/>
    </location>
</feature>
<feature type="repeat" description="WD" evidence="3">
    <location>
        <begin position="282"/>
        <end position="313"/>
    </location>
</feature>
<dbReference type="Proteomes" id="UP000095300">
    <property type="component" value="Unassembled WGS sequence"/>
</dbReference>
<evidence type="ECO:0000313" key="7">
    <source>
        <dbReference type="Proteomes" id="UP000095300"/>
    </source>
</evidence>
<dbReference type="InterPro" id="IPR015943">
    <property type="entry name" value="WD40/YVTN_repeat-like_dom_sf"/>
</dbReference>
<keyword evidence="7" id="KW-1185">Reference proteome</keyword>
<evidence type="ECO:0000313" key="6">
    <source>
        <dbReference type="EnsemblMetazoa" id="SCAU001047-PA"/>
    </source>
</evidence>
<feature type="domain" description="WDR36/Utp21 C-terminal" evidence="4">
    <location>
        <begin position="720"/>
        <end position="923"/>
    </location>
</feature>
<evidence type="ECO:0000256" key="2">
    <source>
        <dbReference type="ARBA" id="ARBA00022737"/>
    </source>
</evidence>
<evidence type="ECO:0000256" key="3">
    <source>
        <dbReference type="PROSITE-ProRule" id="PRU00221"/>
    </source>
</evidence>
<gene>
    <name evidence="6" type="primary">106083345</name>
</gene>
<dbReference type="KEGG" id="scac:106083345"/>
<dbReference type="EnsemblMetazoa" id="SCAU001047-RA">
    <property type="protein sequence ID" value="SCAU001047-PA"/>
    <property type="gene ID" value="SCAU001047"/>
</dbReference>
<keyword evidence="2" id="KW-0677">Repeat</keyword>
<dbReference type="InterPro" id="IPR036322">
    <property type="entry name" value="WD40_repeat_dom_sf"/>
</dbReference>
<dbReference type="InterPro" id="IPR019775">
    <property type="entry name" value="WD40_repeat_CS"/>
</dbReference>
<dbReference type="PANTHER" id="PTHR22840">
    <property type="entry name" value="WD REPEAT-CONTAINING PROTEIN 36"/>
    <property type="match status" value="1"/>
</dbReference>
<dbReference type="VEuPathDB" id="VectorBase:SCAU001047"/>
<dbReference type="InterPro" id="IPR001680">
    <property type="entry name" value="WD40_rpt"/>
</dbReference>
<dbReference type="AlphaFoldDB" id="A0A1I8NQ29"/>
<dbReference type="InterPro" id="IPR059157">
    <property type="entry name" value="WDR36-Utp21_N"/>
</dbReference>
<evidence type="ECO:0000259" key="5">
    <source>
        <dbReference type="Pfam" id="PF25171"/>
    </source>
</evidence>
<evidence type="ECO:0000256" key="1">
    <source>
        <dbReference type="ARBA" id="ARBA00022574"/>
    </source>
</evidence>
<dbReference type="Gene3D" id="2.130.10.10">
    <property type="entry name" value="YVTN repeat-like/Quinoprotein amine dehydrogenase"/>
    <property type="match status" value="2"/>
</dbReference>
<dbReference type="GO" id="GO:0032040">
    <property type="term" value="C:small-subunit processome"/>
    <property type="evidence" value="ECO:0007669"/>
    <property type="project" value="InterPro"/>
</dbReference>
<dbReference type="Pfam" id="PF25168">
    <property type="entry name" value="Beta-prop_WDR36-Utp21_2nd"/>
    <property type="match status" value="1"/>
</dbReference>
<dbReference type="SMART" id="SM00320">
    <property type="entry name" value="WD40"/>
    <property type="match status" value="9"/>
</dbReference>
<feature type="domain" description="WDR36/Utp21 N-terminal" evidence="5">
    <location>
        <begin position="52"/>
        <end position="316"/>
    </location>
</feature>
<protein>
    <submittedName>
        <fullName evidence="6">Uncharacterized protein</fullName>
    </submittedName>
</protein>
<organism evidence="6 7">
    <name type="scientific">Stomoxys calcitrans</name>
    <name type="common">Stable fly</name>
    <name type="synonym">Conops calcitrans</name>
    <dbReference type="NCBI Taxonomy" id="35570"/>
    <lineage>
        <taxon>Eukaryota</taxon>
        <taxon>Metazoa</taxon>
        <taxon>Ecdysozoa</taxon>
        <taxon>Arthropoda</taxon>
        <taxon>Hexapoda</taxon>
        <taxon>Insecta</taxon>
        <taxon>Pterygota</taxon>
        <taxon>Neoptera</taxon>
        <taxon>Endopterygota</taxon>
        <taxon>Diptera</taxon>
        <taxon>Brachycera</taxon>
        <taxon>Muscomorpha</taxon>
        <taxon>Muscoidea</taxon>
        <taxon>Muscidae</taxon>
        <taxon>Stomoxys</taxon>
    </lineage>
</organism>
<name>A0A1I8NQ29_STOCA</name>
<dbReference type="Pfam" id="PF04192">
    <property type="entry name" value="Utp21"/>
    <property type="match status" value="1"/>
</dbReference>
<dbReference type="InterPro" id="IPR011047">
    <property type="entry name" value="Quinoprotein_ADH-like_sf"/>
</dbReference>
<dbReference type="STRING" id="35570.A0A1I8NQ29"/>